<sequence length="967" mass="107494">MPESIASLEAEEVGGFQRMRRTKPTQTGDIPKVVDRFSETVRSENGIFRIILCVRALKRVLPLSKSFTINGSSTDLEDGTHIYIEKIKRMADEGTRTLYVDYIHITEANDSLSEVLIKHYYKFESYFREAVQQVAAKIVPHYQYENAAELGSNPNQAFLIKREFSPAFYNIPTQLRIRGLRADKIGHLISIKGTVTRTSEVRPELVMGTFQCQECKAIITNIEQQFRYTEPPVCPNPTCANRSSFILIFEKSKFVDWQRVRVQENPDEIPTGSMPRTLDVILRDEIVERTKPGDKSIFTGTLIVVPDIAQLGAPGGTMELRRDNRARANEGFVNAGVTGLKALGAREMTYRLCFLACSVESASTKMKAFDSHTTEETQEEFLASLTMDERNELEDMISSDRLYEKLLQSIAPNVFGHEIIKKGILLQLLGGVHKTTTEGINLRGDINVCIVGDPSTSKSQFLKYVCAIHPRAIYTSGKASSAAGLTAAVVKDEEIGDFTIEAGALLLADNGICCIDEFDKMDLKDQVAIHEAMEQQTITLAKASIHASLNARTSILAAANPIGGRYNRKLTLRQNIGMSGPIMSRFDLFFVVLDDCNESVDVSIAKYILDMHRRLDDMIESNAPYSTEQLQRYIRYAKTFRPQLTPEATKLLVRRYRDMRQDEASGFTRNSTRITVRQLESMIRLSEAIAKAHAQTQVTAAFVDEASQLLRKSIIRVEQEDVPLDEDDDIDYELEDSVMQTEEALQGGSGTQEMDSIEEDRVDGGDIATQDVQSADNVTTETAKNRITAEEYFRIRNMILAHLKANDNDPISEDELTVWYKEQRIDEMQTEEDYHNISKLFKKVLKKLVKDHYLIKLQESSEERQQMDVDPVGEGPTGEGPTGEGPTGEGLAGEGSAAEGSAGEVLAEEVSAGEGSAGEILAEEVSAAEGSAGEGSGSQQPAVTATSEVSQTPVYYMIHANVDFDSI</sequence>
<dbReference type="InterPro" id="IPR012340">
    <property type="entry name" value="NA-bd_OB-fold"/>
</dbReference>
<comment type="subunit">
    <text evidence="12">Component of the MCM2-7 complex.</text>
</comment>
<evidence type="ECO:0000259" key="14">
    <source>
        <dbReference type="PROSITE" id="PS50051"/>
    </source>
</evidence>
<dbReference type="InterPro" id="IPR027417">
    <property type="entry name" value="P-loop_NTPase"/>
</dbReference>
<gene>
    <name evidence="15" type="ORF">POCULU_LOCUS1271</name>
</gene>
<evidence type="ECO:0000256" key="12">
    <source>
        <dbReference type="RuleBase" id="RU368064"/>
    </source>
</evidence>
<dbReference type="Pfam" id="PF00493">
    <property type="entry name" value="MCM"/>
    <property type="match status" value="1"/>
</dbReference>
<keyword evidence="3 12" id="KW-0235">DNA replication</keyword>
<dbReference type="GO" id="GO:0006270">
    <property type="term" value="P:DNA replication initiation"/>
    <property type="evidence" value="ECO:0007669"/>
    <property type="project" value="UniProtKB-UniRule"/>
</dbReference>
<keyword evidence="6 12" id="KW-0347">Helicase</keyword>
<evidence type="ECO:0000256" key="11">
    <source>
        <dbReference type="RuleBase" id="RU004070"/>
    </source>
</evidence>
<dbReference type="SUPFAM" id="SSF52540">
    <property type="entry name" value="P-loop containing nucleoside triphosphate hydrolases"/>
    <property type="match status" value="1"/>
</dbReference>
<dbReference type="GO" id="GO:0031261">
    <property type="term" value="C:DNA replication preinitiation complex"/>
    <property type="evidence" value="ECO:0007669"/>
    <property type="project" value="UniProtKB-ARBA"/>
</dbReference>
<comment type="function">
    <text evidence="12">Acts as component of the MCM2-7 complex (MCM complex) which is the replicative helicase essential for 'once per cell cycle' DNA replication initiation and elongation in eukaryotic cells. The active ATPase sites in the MCM2-7 ring are formed through the interaction surfaces of two neighboring subunits such that a critical structure of a conserved arginine finger motif is provided in trans relative to the ATP-binding site of the Walker A box of the adjacent subunit. The six ATPase active sites, however, are likely to contribute differentially to the complex helicase activity.</text>
</comment>
<dbReference type="Pfam" id="PF17207">
    <property type="entry name" value="MCM_OB"/>
    <property type="match status" value="1"/>
</dbReference>
<dbReference type="GO" id="GO:0016787">
    <property type="term" value="F:hydrolase activity"/>
    <property type="evidence" value="ECO:0007669"/>
    <property type="project" value="UniProtKB-KW"/>
</dbReference>
<feature type="domain" description="MCM C-terminal AAA(+) ATPase" evidence="14">
    <location>
        <begin position="402"/>
        <end position="608"/>
    </location>
</feature>
<proteinExistence type="inferred from homology"/>
<accession>A0A9N8Z5X5</accession>
<feature type="region of interest" description="Disordered" evidence="13">
    <location>
        <begin position="859"/>
        <end position="948"/>
    </location>
</feature>
<dbReference type="InterPro" id="IPR041562">
    <property type="entry name" value="MCM_lid"/>
</dbReference>
<comment type="subcellular location">
    <subcellularLocation>
        <location evidence="1 12">Nucleus</location>
    </subcellularLocation>
</comment>
<dbReference type="GO" id="GO:0043596">
    <property type="term" value="C:nuclear replication fork"/>
    <property type="evidence" value="ECO:0007669"/>
    <property type="project" value="UniProtKB-ARBA"/>
</dbReference>
<evidence type="ECO:0000256" key="9">
    <source>
        <dbReference type="ARBA" id="ARBA00023242"/>
    </source>
</evidence>
<dbReference type="Gene3D" id="3.30.1640.10">
    <property type="entry name" value="mini-chromosome maintenance (MCM) complex, chain A, domain 1"/>
    <property type="match status" value="1"/>
</dbReference>
<comment type="catalytic activity">
    <reaction evidence="12">
        <text>ATP + H2O = ADP + phosphate + H(+)</text>
        <dbReference type="Rhea" id="RHEA:13065"/>
        <dbReference type="ChEBI" id="CHEBI:15377"/>
        <dbReference type="ChEBI" id="CHEBI:15378"/>
        <dbReference type="ChEBI" id="CHEBI:30616"/>
        <dbReference type="ChEBI" id="CHEBI:43474"/>
        <dbReference type="ChEBI" id="CHEBI:456216"/>
        <dbReference type="EC" id="3.6.4.12"/>
    </reaction>
</comment>
<evidence type="ECO:0000256" key="13">
    <source>
        <dbReference type="SAM" id="MobiDB-lite"/>
    </source>
</evidence>
<dbReference type="SMART" id="SM00350">
    <property type="entry name" value="MCM"/>
    <property type="match status" value="1"/>
</dbReference>
<dbReference type="InterPro" id="IPR018525">
    <property type="entry name" value="MCM_CS"/>
</dbReference>
<dbReference type="AlphaFoldDB" id="A0A9N8Z5X5"/>
<dbReference type="GO" id="GO:0006279">
    <property type="term" value="P:premeiotic DNA replication"/>
    <property type="evidence" value="ECO:0007669"/>
    <property type="project" value="UniProtKB-ARBA"/>
</dbReference>
<evidence type="ECO:0000313" key="16">
    <source>
        <dbReference type="Proteomes" id="UP000789572"/>
    </source>
</evidence>
<dbReference type="GO" id="GO:0005656">
    <property type="term" value="C:nuclear pre-replicative complex"/>
    <property type="evidence" value="ECO:0007669"/>
    <property type="project" value="UniProtKB-ARBA"/>
</dbReference>
<keyword evidence="16" id="KW-1185">Reference proteome</keyword>
<keyword evidence="10 12" id="KW-0131">Cell cycle</keyword>
<comment type="caution">
    <text evidence="15">The sequence shown here is derived from an EMBL/GenBank/DDBJ whole genome shotgun (WGS) entry which is preliminary data.</text>
</comment>
<evidence type="ECO:0000256" key="1">
    <source>
        <dbReference type="ARBA" id="ARBA00004123"/>
    </source>
</evidence>
<dbReference type="SUPFAM" id="SSF50249">
    <property type="entry name" value="Nucleic acid-binding proteins"/>
    <property type="match status" value="1"/>
</dbReference>
<dbReference type="Gene3D" id="1.20.58.870">
    <property type="match status" value="1"/>
</dbReference>
<evidence type="ECO:0000256" key="7">
    <source>
        <dbReference type="ARBA" id="ARBA00022840"/>
    </source>
</evidence>
<dbReference type="GO" id="GO:1902969">
    <property type="term" value="P:mitotic DNA replication"/>
    <property type="evidence" value="ECO:0007669"/>
    <property type="project" value="TreeGrafter"/>
</dbReference>
<dbReference type="CDD" id="cd17757">
    <property type="entry name" value="MCM6"/>
    <property type="match status" value="1"/>
</dbReference>
<dbReference type="EC" id="3.6.4.12" evidence="12"/>
<evidence type="ECO:0000256" key="10">
    <source>
        <dbReference type="ARBA" id="ARBA00023306"/>
    </source>
</evidence>
<dbReference type="GO" id="GO:0000727">
    <property type="term" value="P:double-strand break repair via break-induced replication"/>
    <property type="evidence" value="ECO:0007669"/>
    <property type="project" value="TreeGrafter"/>
</dbReference>
<dbReference type="FunFam" id="2.20.28.10:FF:000003">
    <property type="entry name" value="DNA helicase"/>
    <property type="match status" value="1"/>
</dbReference>
<comment type="similarity">
    <text evidence="2 11">Belongs to the MCM family.</text>
</comment>
<dbReference type="PANTHER" id="PTHR11630:SF43">
    <property type="entry name" value="DNA REPLICATION LICENSING FACTOR MCM6"/>
    <property type="match status" value="1"/>
</dbReference>
<dbReference type="InterPro" id="IPR008049">
    <property type="entry name" value="MCM6"/>
</dbReference>
<protein>
    <recommendedName>
        <fullName evidence="12">DNA replication licensing factor MCM6</fullName>
        <ecNumber evidence="12">3.6.4.12</ecNumber>
    </recommendedName>
</protein>
<dbReference type="InterPro" id="IPR041024">
    <property type="entry name" value="Mcm6_C"/>
</dbReference>
<dbReference type="Pfam" id="PF14551">
    <property type="entry name" value="MCM_N"/>
    <property type="match status" value="1"/>
</dbReference>
<keyword evidence="8 11" id="KW-0238">DNA-binding</keyword>
<dbReference type="PRINTS" id="PR01657">
    <property type="entry name" value="MCMFAMILY"/>
</dbReference>
<dbReference type="GO" id="GO:0003697">
    <property type="term" value="F:single-stranded DNA binding"/>
    <property type="evidence" value="ECO:0007669"/>
    <property type="project" value="TreeGrafter"/>
</dbReference>
<dbReference type="Pfam" id="PF17855">
    <property type="entry name" value="MCM_lid"/>
    <property type="match status" value="1"/>
</dbReference>
<feature type="compositionally biased region" description="Low complexity" evidence="13">
    <location>
        <begin position="894"/>
        <end position="931"/>
    </location>
</feature>
<dbReference type="Proteomes" id="UP000789572">
    <property type="component" value="Unassembled WGS sequence"/>
</dbReference>
<evidence type="ECO:0000256" key="3">
    <source>
        <dbReference type="ARBA" id="ARBA00022705"/>
    </source>
</evidence>
<dbReference type="InterPro" id="IPR001208">
    <property type="entry name" value="MCM_dom"/>
</dbReference>
<dbReference type="Gene3D" id="2.20.28.10">
    <property type="match status" value="1"/>
</dbReference>
<keyword evidence="7 11" id="KW-0067">ATP-binding</keyword>
<dbReference type="FunFam" id="3.40.50.300:FF:000115">
    <property type="entry name" value="DNA helicase"/>
    <property type="match status" value="1"/>
</dbReference>
<dbReference type="Gene3D" id="2.40.50.140">
    <property type="entry name" value="Nucleic acid-binding proteins"/>
    <property type="match status" value="1"/>
</dbReference>
<keyword evidence="9" id="KW-0539">Nucleus</keyword>
<organism evidence="15 16">
    <name type="scientific">Paraglomus occultum</name>
    <dbReference type="NCBI Taxonomy" id="144539"/>
    <lineage>
        <taxon>Eukaryota</taxon>
        <taxon>Fungi</taxon>
        <taxon>Fungi incertae sedis</taxon>
        <taxon>Mucoromycota</taxon>
        <taxon>Glomeromycotina</taxon>
        <taxon>Glomeromycetes</taxon>
        <taxon>Paraglomerales</taxon>
        <taxon>Paraglomeraceae</taxon>
        <taxon>Paraglomus</taxon>
    </lineage>
</organism>
<dbReference type="Gene3D" id="3.40.50.300">
    <property type="entry name" value="P-loop containing nucleotide triphosphate hydrolases"/>
    <property type="match status" value="1"/>
</dbReference>
<dbReference type="GO" id="GO:0097373">
    <property type="term" value="C:MCM core complex"/>
    <property type="evidence" value="ECO:0007669"/>
    <property type="project" value="UniProtKB-ARBA"/>
</dbReference>
<dbReference type="PROSITE" id="PS50051">
    <property type="entry name" value="MCM_2"/>
    <property type="match status" value="1"/>
</dbReference>
<name>A0A9N8Z5X5_9GLOM</name>
<evidence type="ECO:0000256" key="5">
    <source>
        <dbReference type="ARBA" id="ARBA00022801"/>
    </source>
</evidence>
<feature type="compositionally biased region" description="Polar residues" evidence="13">
    <location>
        <begin position="939"/>
        <end position="948"/>
    </location>
</feature>
<dbReference type="GO" id="GO:0042555">
    <property type="term" value="C:MCM complex"/>
    <property type="evidence" value="ECO:0007669"/>
    <property type="project" value="UniProtKB-UniRule"/>
</dbReference>
<dbReference type="PRINTS" id="PR01662">
    <property type="entry name" value="MCMPROTEIN6"/>
</dbReference>
<keyword evidence="4 11" id="KW-0547">Nucleotide-binding</keyword>
<dbReference type="InterPro" id="IPR031327">
    <property type="entry name" value="MCM"/>
</dbReference>
<dbReference type="InterPro" id="IPR027925">
    <property type="entry name" value="MCM_N"/>
</dbReference>
<dbReference type="Pfam" id="PF18263">
    <property type="entry name" value="WHD_MCM6"/>
    <property type="match status" value="1"/>
</dbReference>
<keyword evidence="5 12" id="KW-0378">Hydrolase</keyword>
<evidence type="ECO:0000256" key="6">
    <source>
        <dbReference type="ARBA" id="ARBA00022806"/>
    </source>
</evidence>
<reference evidence="15" key="1">
    <citation type="submission" date="2021-06" db="EMBL/GenBank/DDBJ databases">
        <authorList>
            <person name="Kallberg Y."/>
            <person name="Tangrot J."/>
            <person name="Rosling A."/>
        </authorList>
    </citation>
    <scope>NUCLEOTIDE SEQUENCE</scope>
    <source>
        <strain evidence="15">IA702</strain>
    </source>
</reference>
<evidence type="ECO:0000256" key="4">
    <source>
        <dbReference type="ARBA" id="ARBA00022741"/>
    </source>
</evidence>
<dbReference type="InterPro" id="IPR033762">
    <property type="entry name" value="MCM_OB"/>
</dbReference>
<evidence type="ECO:0000256" key="2">
    <source>
        <dbReference type="ARBA" id="ARBA00008010"/>
    </source>
</evidence>
<dbReference type="PROSITE" id="PS00847">
    <property type="entry name" value="MCM_1"/>
    <property type="match status" value="1"/>
</dbReference>
<evidence type="ECO:0000313" key="15">
    <source>
        <dbReference type="EMBL" id="CAG8475645.1"/>
    </source>
</evidence>
<dbReference type="PANTHER" id="PTHR11630">
    <property type="entry name" value="DNA REPLICATION LICENSING FACTOR MCM FAMILY MEMBER"/>
    <property type="match status" value="1"/>
</dbReference>
<evidence type="ECO:0000256" key="8">
    <source>
        <dbReference type="ARBA" id="ARBA00023125"/>
    </source>
</evidence>
<dbReference type="GO" id="GO:0005524">
    <property type="term" value="F:ATP binding"/>
    <property type="evidence" value="ECO:0007669"/>
    <property type="project" value="UniProtKB-UniRule"/>
</dbReference>
<feature type="compositionally biased region" description="Gly residues" evidence="13">
    <location>
        <begin position="875"/>
        <end position="893"/>
    </location>
</feature>
<dbReference type="EMBL" id="CAJVPJ010000091">
    <property type="protein sequence ID" value="CAG8475645.1"/>
    <property type="molecule type" value="Genomic_DNA"/>
</dbReference>
<dbReference type="OrthoDB" id="1744952at2759"/>
<dbReference type="GO" id="GO:1990518">
    <property type="term" value="F:single-stranded 3'-5' DNA helicase activity"/>
    <property type="evidence" value="ECO:0007669"/>
    <property type="project" value="TreeGrafter"/>
</dbReference>